<organism evidence="1 2">
    <name type="scientific">Stylosanthes scabra</name>
    <dbReference type="NCBI Taxonomy" id="79078"/>
    <lineage>
        <taxon>Eukaryota</taxon>
        <taxon>Viridiplantae</taxon>
        <taxon>Streptophyta</taxon>
        <taxon>Embryophyta</taxon>
        <taxon>Tracheophyta</taxon>
        <taxon>Spermatophyta</taxon>
        <taxon>Magnoliopsida</taxon>
        <taxon>eudicotyledons</taxon>
        <taxon>Gunneridae</taxon>
        <taxon>Pentapetalae</taxon>
        <taxon>rosids</taxon>
        <taxon>fabids</taxon>
        <taxon>Fabales</taxon>
        <taxon>Fabaceae</taxon>
        <taxon>Papilionoideae</taxon>
        <taxon>50 kb inversion clade</taxon>
        <taxon>dalbergioids sensu lato</taxon>
        <taxon>Dalbergieae</taxon>
        <taxon>Pterocarpus clade</taxon>
        <taxon>Stylosanthes</taxon>
    </lineage>
</organism>
<comment type="caution">
    <text evidence="1">The sequence shown here is derived from an EMBL/GenBank/DDBJ whole genome shotgun (WGS) entry which is preliminary data.</text>
</comment>
<evidence type="ECO:0000313" key="1">
    <source>
        <dbReference type="EMBL" id="MED6114182.1"/>
    </source>
</evidence>
<reference evidence="1 2" key="1">
    <citation type="journal article" date="2023" name="Plants (Basel)">
        <title>Bridging the Gap: Combining Genomics and Transcriptomics Approaches to Understand Stylosanthes scabra, an Orphan Legume from the Brazilian Caatinga.</title>
        <authorList>
            <person name="Ferreira-Neto J.R.C."/>
            <person name="da Silva M.D."/>
            <person name="Binneck E."/>
            <person name="de Melo N.F."/>
            <person name="da Silva R.H."/>
            <person name="de Melo A.L.T.M."/>
            <person name="Pandolfi V."/>
            <person name="Bustamante F.O."/>
            <person name="Brasileiro-Vidal A.C."/>
            <person name="Benko-Iseppon A.M."/>
        </authorList>
    </citation>
    <scope>NUCLEOTIDE SEQUENCE [LARGE SCALE GENOMIC DNA]</scope>
    <source>
        <tissue evidence="1">Leaves</tissue>
    </source>
</reference>
<accession>A0ABU6QQ84</accession>
<proteinExistence type="predicted"/>
<dbReference type="EMBL" id="JASCZI010001055">
    <property type="protein sequence ID" value="MED6114182.1"/>
    <property type="molecule type" value="Genomic_DNA"/>
</dbReference>
<sequence>MLWPKNEQHVGADDLSNDFSNKGSFGISHVDIVQLCMGQFFWDSRSSLRSSWHASKDVPKSHSYLLVDNYSLDAAKVVSRWTASES</sequence>
<protein>
    <submittedName>
        <fullName evidence="1">Uncharacterized protein</fullName>
    </submittedName>
</protein>
<evidence type="ECO:0000313" key="2">
    <source>
        <dbReference type="Proteomes" id="UP001341840"/>
    </source>
</evidence>
<keyword evidence="2" id="KW-1185">Reference proteome</keyword>
<gene>
    <name evidence="1" type="ORF">PIB30_077759</name>
</gene>
<name>A0ABU6QQ84_9FABA</name>
<dbReference type="Proteomes" id="UP001341840">
    <property type="component" value="Unassembled WGS sequence"/>
</dbReference>